<protein>
    <submittedName>
        <fullName evidence="5">Monocarboxylate transporter 13-like</fullName>
    </submittedName>
</protein>
<dbReference type="InterPro" id="IPR050327">
    <property type="entry name" value="Proton-linked_MCT"/>
</dbReference>
<dbReference type="PROSITE" id="PS50850">
    <property type="entry name" value="MFS"/>
    <property type="match status" value="1"/>
</dbReference>
<dbReference type="RefSeq" id="XP_022337562.1">
    <property type="nucleotide sequence ID" value="XM_022481854.1"/>
</dbReference>
<reference evidence="5" key="1">
    <citation type="submission" date="2025-08" db="UniProtKB">
        <authorList>
            <consortium name="RefSeq"/>
        </authorList>
    </citation>
    <scope>IDENTIFICATION</scope>
    <source>
        <tissue evidence="5">Whole sample</tissue>
    </source>
</reference>
<keyword evidence="4" id="KW-1185">Reference proteome</keyword>
<dbReference type="InterPro" id="IPR036259">
    <property type="entry name" value="MFS_trans_sf"/>
</dbReference>
<sequence>MTSGEVHREGGYGWVIVVALFLQHVVLVGIQSSTGIIHTELVKAFSADLSVIGWIGSLMLGLCTISSPCVSMLTNLVSCRVLAVTGGLLLSLGFFCAAFTSSVPLLLLCLGVLPGIGMNLILFPSVMILKGYFLKRLPLAYGLCLSGAGVGMVSFPPFYVFLHTTFGIGGSFLICSAICMNCVVFACLTKPVASQKKQSSKGMSMTDLFDVKLFRSHHYNLFLAGHLLLNIAYAVPFTYLPIKGEEAGFSEQSSALFFTGLGTGNAIGRITFGYVSGKFPLIRNRAYIVIVTMVALSTLPVAFTNSYLFILVCSTMFGTCAGIAHTEIPTLLIEMVGIDALPSSLSMTFLQQGIGSLLGIPIAEFICRTLGSNAVAFTFTSGVSALVALLLALSLFLPHNKPLPPKIQQLTLPVTKPEVFIVHISESTGTAAA</sequence>
<dbReference type="PANTHER" id="PTHR11360:SF284">
    <property type="entry name" value="EG:103B4.3 PROTEIN-RELATED"/>
    <property type="match status" value="1"/>
</dbReference>
<dbReference type="Gene3D" id="1.20.1250.20">
    <property type="entry name" value="MFS general substrate transporter like domains"/>
    <property type="match status" value="1"/>
</dbReference>
<dbReference type="GO" id="GO:0008028">
    <property type="term" value="F:monocarboxylic acid transmembrane transporter activity"/>
    <property type="evidence" value="ECO:0007669"/>
    <property type="project" value="TreeGrafter"/>
</dbReference>
<dbReference type="Pfam" id="PF07690">
    <property type="entry name" value="MFS_1"/>
    <property type="match status" value="1"/>
</dbReference>
<dbReference type="SUPFAM" id="SSF103473">
    <property type="entry name" value="MFS general substrate transporter"/>
    <property type="match status" value="1"/>
</dbReference>
<name>A0A8B8EA99_CRAVI</name>
<feature type="transmembrane region" description="Helical" evidence="2">
    <location>
        <begin position="81"/>
        <end position="99"/>
    </location>
</feature>
<keyword evidence="2" id="KW-0812">Transmembrane</keyword>
<gene>
    <name evidence="5" type="primary">LOC111133430</name>
</gene>
<evidence type="ECO:0000313" key="4">
    <source>
        <dbReference type="Proteomes" id="UP000694844"/>
    </source>
</evidence>
<comment type="subcellular location">
    <subcellularLocation>
        <location evidence="1">Membrane</location>
        <topology evidence="1">Multi-pass membrane protein</topology>
    </subcellularLocation>
</comment>
<dbReference type="InterPro" id="IPR011701">
    <property type="entry name" value="MFS"/>
</dbReference>
<evidence type="ECO:0000256" key="2">
    <source>
        <dbReference type="SAM" id="Phobius"/>
    </source>
</evidence>
<feature type="transmembrane region" description="Helical" evidence="2">
    <location>
        <begin position="254"/>
        <end position="274"/>
    </location>
</feature>
<dbReference type="OrthoDB" id="6141714at2759"/>
<feature type="transmembrane region" description="Helical" evidence="2">
    <location>
        <begin position="286"/>
        <end position="303"/>
    </location>
</feature>
<keyword evidence="2" id="KW-1133">Transmembrane helix</keyword>
<feature type="transmembrane region" description="Helical" evidence="2">
    <location>
        <begin position="221"/>
        <end position="242"/>
    </location>
</feature>
<feature type="transmembrane region" description="Helical" evidence="2">
    <location>
        <begin position="51"/>
        <end position="74"/>
    </location>
</feature>
<dbReference type="GeneID" id="111133430"/>
<dbReference type="GO" id="GO:0016020">
    <property type="term" value="C:membrane"/>
    <property type="evidence" value="ECO:0007669"/>
    <property type="project" value="UniProtKB-SubCell"/>
</dbReference>
<feature type="transmembrane region" description="Helical" evidence="2">
    <location>
        <begin position="105"/>
        <end position="127"/>
    </location>
</feature>
<dbReference type="InterPro" id="IPR020846">
    <property type="entry name" value="MFS_dom"/>
</dbReference>
<keyword evidence="2" id="KW-0472">Membrane</keyword>
<dbReference type="KEGG" id="cvn:111133430"/>
<feature type="transmembrane region" description="Helical" evidence="2">
    <location>
        <begin position="12"/>
        <end position="31"/>
    </location>
</feature>
<feature type="domain" description="Major facilitator superfamily (MFS) profile" evidence="3">
    <location>
        <begin position="218"/>
        <end position="433"/>
    </location>
</feature>
<accession>A0A8B8EA99</accession>
<organism evidence="4 5">
    <name type="scientific">Crassostrea virginica</name>
    <name type="common">Eastern oyster</name>
    <dbReference type="NCBI Taxonomy" id="6565"/>
    <lineage>
        <taxon>Eukaryota</taxon>
        <taxon>Metazoa</taxon>
        <taxon>Spiralia</taxon>
        <taxon>Lophotrochozoa</taxon>
        <taxon>Mollusca</taxon>
        <taxon>Bivalvia</taxon>
        <taxon>Autobranchia</taxon>
        <taxon>Pteriomorphia</taxon>
        <taxon>Ostreida</taxon>
        <taxon>Ostreoidea</taxon>
        <taxon>Ostreidae</taxon>
        <taxon>Crassostrea</taxon>
    </lineage>
</organism>
<evidence type="ECO:0000256" key="1">
    <source>
        <dbReference type="ARBA" id="ARBA00004141"/>
    </source>
</evidence>
<evidence type="ECO:0000313" key="5">
    <source>
        <dbReference type="RefSeq" id="XP_022337562.1"/>
    </source>
</evidence>
<feature type="transmembrane region" description="Helical" evidence="2">
    <location>
        <begin position="345"/>
        <end position="363"/>
    </location>
</feature>
<proteinExistence type="predicted"/>
<dbReference type="AlphaFoldDB" id="A0A8B8EA99"/>
<evidence type="ECO:0000259" key="3">
    <source>
        <dbReference type="PROSITE" id="PS50850"/>
    </source>
</evidence>
<feature type="transmembrane region" description="Helical" evidence="2">
    <location>
        <begin position="375"/>
        <end position="397"/>
    </location>
</feature>
<dbReference type="Proteomes" id="UP000694844">
    <property type="component" value="Chromosome 5"/>
</dbReference>
<dbReference type="PANTHER" id="PTHR11360">
    <property type="entry name" value="MONOCARBOXYLATE TRANSPORTER"/>
    <property type="match status" value="1"/>
</dbReference>
<feature type="transmembrane region" description="Helical" evidence="2">
    <location>
        <begin position="168"/>
        <end position="188"/>
    </location>
</feature>
<feature type="transmembrane region" description="Helical" evidence="2">
    <location>
        <begin position="139"/>
        <end position="162"/>
    </location>
</feature>